<evidence type="ECO:0000256" key="2">
    <source>
        <dbReference type="SAM" id="Phobius"/>
    </source>
</evidence>
<protein>
    <recommendedName>
        <fullName evidence="3">Bacterial sugar transferase domain-containing protein</fullName>
    </recommendedName>
</protein>
<feature type="domain" description="Bacterial sugar transferase" evidence="3">
    <location>
        <begin position="21"/>
        <end position="209"/>
    </location>
</feature>
<reference evidence="5" key="1">
    <citation type="submission" date="2015-04" db="EMBL/GenBank/DDBJ databases">
        <authorList>
            <person name="Schardt J."/>
            <person name="Mueller-Herbst S."/>
            <person name="Scherer S."/>
            <person name="Huptas C."/>
        </authorList>
    </citation>
    <scope>NUCLEOTIDE SEQUENCE [LARGE SCALE GENOMIC DNA]</scope>
    <source>
        <strain evidence="5">Kiel-L1</strain>
    </source>
</reference>
<proteinExistence type="inferred from homology"/>
<dbReference type="Proteomes" id="UP000257055">
    <property type="component" value="Unassembled WGS sequence"/>
</dbReference>
<organism evidence="4 5">
    <name type="scientific">Listeria kieliensis</name>
    <dbReference type="NCBI Taxonomy" id="1621700"/>
    <lineage>
        <taxon>Bacteria</taxon>
        <taxon>Bacillati</taxon>
        <taxon>Bacillota</taxon>
        <taxon>Bacilli</taxon>
        <taxon>Bacillales</taxon>
        <taxon>Listeriaceae</taxon>
        <taxon>Listeria</taxon>
    </lineage>
</organism>
<sequence length="215" mass="24661">MNSIKTSMQFFPKETGYVKWKRQMGKGLSLIGLFVLAPIFCVIALVIKISERGAPVLFKQKRVGKNGQIFEMYKFRTMCVDAELQLEQYLNQNEATGAMFKLREDPRVTTIGRFLRKTSLDELPQLWNVVKGEMVLVGPRPALPREVRTYTSHEKKRLLVTPGCTGLWQVSGRSELSFDEMIELDLTYIQYCSFKLDAKIIAKTFLAIFRSKGAY</sequence>
<comment type="similarity">
    <text evidence="1">Belongs to the bacterial sugar transferase family.</text>
</comment>
<accession>A0A3D8TTP2</accession>
<evidence type="ECO:0000313" key="5">
    <source>
        <dbReference type="Proteomes" id="UP000257055"/>
    </source>
</evidence>
<keyword evidence="2" id="KW-0812">Transmembrane</keyword>
<dbReference type="EMBL" id="LARY01000001">
    <property type="protein sequence ID" value="RDX02255.1"/>
    <property type="molecule type" value="Genomic_DNA"/>
</dbReference>
<dbReference type="GO" id="GO:0016780">
    <property type="term" value="F:phosphotransferase activity, for other substituted phosphate groups"/>
    <property type="evidence" value="ECO:0007669"/>
    <property type="project" value="TreeGrafter"/>
</dbReference>
<dbReference type="RefSeq" id="WP_115751930.1">
    <property type="nucleotide sequence ID" value="NZ_LARY01000001.1"/>
</dbReference>
<dbReference type="AlphaFoldDB" id="A0A3D8TTP2"/>
<comment type="caution">
    <text evidence="4">The sequence shown here is derived from an EMBL/GenBank/DDBJ whole genome shotgun (WGS) entry which is preliminary data.</text>
</comment>
<keyword evidence="2" id="KW-0472">Membrane</keyword>
<dbReference type="Pfam" id="PF02397">
    <property type="entry name" value="Bac_transf"/>
    <property type="match status" value="1"/>
</dbReference>
<feature type="transmembrane region" description="Helical" evidence="2">
    <location>
        <begin position="27"/>
        <end position="47"/>
    </location>
</feature>
<evidence type="ECO:0000313" key="4">
    <source>
        <dbReference type="EMBL" id="RDX02255.1"/>
    </source>
</evidence>
<dbReference type="InterPro" id="IPR003362">
    <property type="entry name" value="Bact_transf"/>
</dbReference>
<evidence type="ECO:0000256" key="1">
    <source>
        <dbReference type="ARBA" id="ARBA00006464"/>
    </source>
</evidence>
<gene>
    <name evidence="4" type="ORF">UR08_01635</name>
</gene>
<keyword evidence="2" id="KW-1133">Transmembrane helix</keyword>
<dbReference type="PANTHER" id="PTHR30576">
    <property type="entry name" value="COLANIC BIOSYNTHESIS UDP-GLUCOSE LIPID CARRIER TRANSFERASE"/>
    <property type="match status" value="1"/>
</dbReference>
<evidence type="ECO:0000259" key="3">
    <source>
        <dbReference type="Pfam" id="PF02397"/>
    </source>
</evidence>
<dbReference type="PANTHER" id="PTHR30576:SF10">
    <property type="entry name" value="SLL5057 PROTEIN"/>
    <property type="match status" value="1"/>
</dbReference>
<name>A0A3D8TTP2_9LIST</name>
<keyword evidence="5" id="KW-1185">Reference proteome</keyword>